<dbReference type="RefSeq" id="XP_066713171.1">
    <property type="nucleotide sequence ID" value="XM_066861001.1"/>
</dbReference>
<organism evidence="2 3">
    <name type="scientific">Apiospora phragmitis</name>
    <dbReference type="NCBI Taxonomy" id="2905665"/>
    <lineage>
        <taxon>Eukaryota</taxon>
        <taxon>Fungi</taxon>
        <taxon>Dikarya</taxon>
        <taxon>Ascomycota</taxon>
        <taxon>Pezizomycotina</taxon>
        <taxon>Sordariomycetes</taxon>
        <taxon>Xylariomycetidae</taxon>
        <taxon>Amphisphaeriales</taxon>
        <taxon>Apiosporaceae</taxon>
        <taxon>Apiospora</taxon>
    </lineage>
</organism>
<protein>
    <recommendedName>
        <fullName evidence="1">BTB domain-containing protein</fullName>
    </recommendedName>
</protein>
<name>A0ABR1U6I1_9PEZI</name>
<proteinExistence type="predicted"/>
<dbReference type="InterPro" id="IPR011333">
    <property type="entry name" value="SKP1/BTB/POZ_sf"/>
</dbReference>
<dbReference type="GeneID" id="92094064"/>
<dbReference type="EMBL" id="JAQQWL010000010">
    <property type="protein sequence ID" value="KAK8054525.1"/>
    <property type="molecule type" value="Genomic_DNA"/>
</dbReference>
<sequence length="264" mass="30531">MSPQKYPTVSQEGDLFLWETGKYADVRITCRGHSMLLHRGILSRCPWFRERLDNMFNIWQENNIYEIKLDQFSPSSLQTLLSFIYSTALLGTSRRIGKFSLTYLQRSIMKLFSPLRSSIMKSWPRYMAWEIYSTSPSSQTAVLNVGIQFLNSGIQYFRRNPQSRVPTRQIDQLLEGIRIAYAGDAQKQSTLRGLYVHFFTECFENVQNNPYFFSAIRSVPIFSVDLMENVGGKNAGRQRVEFTIYTATALTPTSAEAMKAWEQM</sequence>
<reference evidence="2 3" key="1">
    <citation type="submission" date="2023-01" db="EMBL/GenBank/DDBJ databases">
        <title>Analysis of 21 Apiospora genomes using comparative genomics revels a genus with tremendous synthesis potential of carbohydrate active enzymes and secondary metabolites.</title>
        <authorList>
            <person name="Sorensen T."/>
        </authorList>
    </citation>
    <scope>NUCLEOTIDE SEQUENCE [LARGE SCALE GENOMIC DNA]</scope>
    <source>
        <strain evidence="2 3">CBS 135458</strain>
    </source>
</reference>
<dbReference type="SUPFAM" id="SSF54695">
    <property type="entry name" value="POZ domain"/>
    <property type="match status" value="1"/>
</dbReference>
<feature type="domain" description="BTB" evidence="1">
    <location>
        <begin position="24"/>
        <end position="93"/>
    </location>
</feature>
<accession>A0ABR1U6I1</accession>
<dbReference type="Gene3D" id="3.30.710.10">
    <property type="entry name" value="Potassium Channel Kv1.1, Chain A"/>
    <property type="match status" value="1"/>
</dbReference>
<comment type="caution">
    <text evidence="2">The sequence shown here is derived from an EMBL/GenBank/DDBJ whole genome shotgun (WGS) entry which is preliminary data.</text>
</comment>
<dbReference type="Pfam" id="PF00651">
    <property type="entry name" value="BTB"/>
    <property type="match status" value="1"/>
</dbReference>
<dbReference type="InterPro" id="IPR000210">
    <property type="entry name" value="BTB/POZ_dom"/>
</dbReference>
<gene>
    <name evidence="2" type="ORF">PG994_009592</name>
</gene>
<dbReference type="PROSITE" id="PS50097">
    <property type="entry name" value="BTB"/>
    <property type="match status" value="1"/>
</dbReference>
<evidence type="ECO:0000313" key="3">
    <source>
        <dbReference type="Proteomes" id="UP001480595"/>
    </source>
</evidence>
<evidence type="ECO:0000259" key="1">
    <source>
        <dbReference type="PROSITE" id="PS50097"/>
    </source>
</evidence>
<evidence type="ECO:0000313" key="2">
    <source>
        <dbReference type="EMBL" id="KAK8054525.1"/>
    </source>
</evidence>
<dbReference type="Proteomes" id="UP001480595">
    <property type="component" value="Unassembled WGS sequence"/>
</dbReference>
<dbReference type="CDD" id="cd18186">
    <property type="entry name" value="BTB_POZ_ZBTB_KLHL-like"/>
    <property type="match status" value="1"/>
</dbReference>
<keyword evidence="3" id="KW-1185">Reference proteome</keyword>